<dbReference type="Pfam" id="PF19824">
    <property type="entry name" value="Tlp"/>
    <property type="match status" value="1"/>
</dbReference>
<proteinExistence type="evidence at transcript level"/>
<gene>
    <name evidence="1 3" type="primary">tlp</name>
    <name evidence="3" type="ORF">ACFQIC_00415</name>
</gene>
<dbReference type="Proteomes" id="UP001596410">
    <property type="component" value="Unassembled WGS sequence"/>
</dbReference>
<organism evidence="3 4">
    <name type="scientific">Halobacillus seohaensis</name>
    <dbReference type="NCBI Taxonomy" id="447421"/>
    <lineage>
        <taxon>Bacteria</taxon>
        <taxon>Bacillati</taxon>
        <taxon>Bacillota</taxon>
        <taxon>Bacilli</taxon>
        <taxon>Bacillales</taxon>
        <taxon>Bacillaceae</taxon>
        <taxon>Halobacillus</taxon>
    </lineage>
</organism>
<feature type="compositionally biased region" description="Basic and acidic residues" evidence="2">
    <location>
        <begin position="49"/>
        <end position="58"/>
    </location>
</feature>
<evidence type="ECO:0000256" key="1">
    <source>
        <dbReference type="HAMAP-Rule" id="MF_01506"/>
    </source>
</evidence>
<dbReference type="InterPro" id="IPR017524">
    <property type="entry name" value="SASP_thioredoxin-like"/>
</dbReference>
<keyword evidence="4" id="KW-1185">Reference proteome</keyword>
<feature type="region of interest" description="Disordered" evidence="2">
    <location>
        <begin position="49"/>
        <end position="75"/>
    </location>
</feature>
<keyword evidence="1" id="KW-0749">Sporulation</keyword>
<evidence type="ECO:0000313" key="4">
    <source>
        <dbReference type="Proteomes" id="UP001596410"/>
    </source>
</evidence>
<feature type="compositionally biased region" description="Basic and acidic residues" evidence="2">
    <location>
        <begin position="65"/>
        <end position="75"/>
    </location>
</feature>
<comment type="subcellular location">
    <subcellularLocation>
        <location evidence="1">Spore core</location>
    </subcellularLocation>
</comment>
<accession>A0ABW2EIH4</accession>
<dbReference type="EMBL" id="JBHSZV010000004">
    <property type="protein sequence ID" value="MFC7060332.1"/>
    <property type="molecule type" value="Genomic_DNA"/>
</dbReference>
<comment type="caution">
    <text evidence="3">The sequence shown here is derived from an EMBL/GenBank/DDBJ whole genome shotgun (WGS) entry which is preliminary data.</text>
</comment>
<reference evidence="4" key="1">
    <citation type="journal article" date="2019" name="Int. J. Syst. Evol. Microbiol.">
        <title>The Global Catalogue of Microorganisms (GCM) 10K type strain sequencing project: providing services to taxonomists for standard genome sequencing and annotation.</title>
        <authorList>
            <consortium name="The Broad Institute Genomics Platform"/>
            <consortium name="The Broad Institute Genome Sequencing Center for Infectious Disease"/>
            <person name="Wu L."/>
            <person name="Ma J."/>
        </authorList>
    </citation>
    <scope>NUCLEOTIDE SEQUENCE [LARGE SCALE GENOMIC DNA]</scope>
    <source>
        <strain evidence="4">CGMCC 4.1621</strain>
    </source>
</reference>
<dbReference type="NCBIfam" id="TIGR03090">
    <property type="entry name" value="SASP_tlp"/>
    <property type="match status" value="1"/>
</dbReference>
<sequence length="75" mass="8804">MDNNTRTNPDNREDNVERLQEAVQNTIENIEASHDTMEMASEKDRALIEKKNKKREESLGGMRQEIMDEARNQKK</sequence>
<dbReference type="HAMAP" id="MF_01506">
    <property type="entry name" value="Tlp"/>
    <property type="match status" value="1"/>
</dbReference>
<evidence type="ECO:0000313" key="3">
    <source>
        <dbReference type="EMBL" id="MFC7060332.1"/>
    </source>
</evidence>
<comment type="similarity">
    <text evidence="1">Belongs to the Tlp family.</text>
</comment>
<protein>
    <recommendedName>
        <fullName evidence="1">Small, acid-soluble spore protein Tlp</fullName>
    </recommendedName>
</protein>
<name>A0ABW2EIH4_9BACI</name>
<evidence type="ECO:0000256" key="2">
    <source>
        <dbReference type="SAM" id="MobiDB-lite"/>
    </source>
</evidence>
<dbReference type="RefSeq" id="WP_204706184.1">
    <property type="nucleotide sequence ID" value="NZ_JBHSZV010000004.1"/>
</dbReference>
<comment type="induction">
    <text evidence="1">Expressed only in the forespore compartment of sporulating cells.</text>
</comment>